<evidence type="ECO:0000256" key="2">
    <source>
        <dbReference type="SAM" id="MobiDB-lite"/>
    </source>
</evidence>
<feature type="region of interest" description="Disordered" evidence="2">
    <location>
        <begin position="297"/>
        <end position="351"/>
    </location>
</feature>
<feature type="compositionally biased region" description="Basic and acidic residues" evidence="2">
    <location>
        <begin position="317"/>
        <end position="327"/>
    </location>
</feature>
<dbReference type="OMA" id="DCETGQD"/>
<protein>
    <submittedName>
        <fullName evidence="3">Uncharacterized protein</fullName>
    </submittedName>
</protein>
<keyword evidence="1" id="KW-0175">Coiled coil</keyword>
<name>A0A8C6R8K0_NANGA</name>
<evidence type="ECO:0000256" key="1">
    <source>
        <dbReference type="SAM" id="Coils"/>
    </source>
</evidence>
<dbReference type="InterPro" id="IPR039139">
    <property type="entry name" value="CCDC170-like"/>
</dbReference>
<feature type="coiled-coil region" evidence="1">
    <location>
        <begin position="245"/>
        <end position="272"/>
    </location>
</feature>
<reference evidence="3" key="2">
    <citation type="submission" date="2025-09" db="UniProtKB">
        <authorList>
            <consortium name="Ensembl"/>
        </authorList>
    </citation>
    <scope>IDENTIFICATION</scope>
</reference>
<keyword evidence="4" id="KW-1185">Reference proteome</keyword>
<dbReference type="PANTHER" id="PTHR18863:SF5">
    <property type="entry name" value="TESTIS EXPRESSED GENE 21"/>
    <property type="match status" value="1"/>
</dbReference>
<gene>
    <name evidence="3" type="primary">LOC103747972</name>
</gene>
<evidence type="ECO:0000313" key="4">
    <source>
        <dbReference type="Proteomes" id="UP000694381"/>
    </source>
</evidence>
<evidence type="ECO:0000313" key="3">
    <source>
        <dbReference type="Ensembl" id="ENSNGAP00000013415.1"/>
    </source>
</evidence>
<dbReference type="PANTHER" id="PTHR18863">
    <property type="entry name" value="TSEC-2-RELATED"/>
    <property type="match status" value="1"/>
</dbReference>
<feature type="coiled-coil region" evidence="1">
    <location>
        <begin position="145"/>
        <end position="172"/>
    </location>
</feature>
<dbReference type="Proteomes" id="UP000694381">
    <property type="component" value="Unassembled WGS sequence"/>
</dbReference>
<dbReference type="GeneTree" id="ENSGT00390000012924"/>
<accession>A0A8C6R8K0</accession>
<sequence length="405" mass="46371">RGKAEQNADLLEKRLSCSCRVPPRMNLKGQEDSLDIFPVKVRTEAGGSLFKFRGSLVYIVNDGQKISNKCQQDLIHKETLTSESDRPPHFCSWETTPEQAHHQDFLGQLATLLSDRIGPIPATEEAVKERIQEMGANEQLWKSRTETLQQEIQVLTKRLEQLYHLYEEASQEPPRTEENDREQKIPLKHLEGNIAVSDFSPERLDMGKKRENSRTQASLTDKHNKKFKQLEMLLNIRQNSVMATTPRMEEKIQRLQKQLSDLKLSNKNMKTQLTRINVLKDKTMERLRQSVTKVETVRETAAPKTDNLKTTLDSAEQEARPGREKAPRSPAGLTQEPSTTKGALRGPSGREQELADFRETIMKMLGFNMKTADKEVINKLKLVIRVYEISKRPKIASDCETGQDR</sequence>
<reference evidence="3" key="1">
    <citation type="submission" date="2025-08" db="UniProtKB">
        <authorList>
            <consortium name="Ensembl"/>
        </authorList>
    </citation>
    <scope>IDENTIFICATION</scope>
</reference>
<organism evidence="3 4">
    <name type="scientific">Nannospalax galili</name>
    <name type="common">Northern Israeli blind subterranean mole rat</name>
    <name type="synonym">Spalax galili</name>
    <dbReference type="NCBI Taxonomy" id="1026970"/>
    <lineage>
        <taxon>Eukaryota</taxon>
        <taxon>Metazoa</taxon>
        <taxon>Chordata</taxon>
        <taxon>Craniata</taxon>
        <taxon>Vertebrata</taxon>
        <taxon>Euteleostomi</taxon>
        <taxon>Mammalia</taxon>
        <taxon>Eutheria</taxon>
        <taxon>Euarchontoglires</taxon>
        <taxon>Glires</taxon>
        <taxon>Rodentia</taxon>
        <taxon>Myomorpha</taxon>
        <taxon>Muroidea</taxon>
        <taxon>Spalacidae</taxon>
        <taxon>Spalacinae</taxon>
        <taxon>Nannospalax</taxon>
    </lineage>
</organism>
<dbReference type="AlphaFoldDB" id="A0A8C6R8K0"/>
<proteinExistence type="predicted"/>
<dbReference type="Ensembl" id="ENSNGAT00000018994.1">
    <property type="protein sequence ID" value="ENSNGAP00000013415.1"/>
    <property type="gene ID" value="ENSNGAG00000014993.1"/>
</dbReference>